<dbReference type="SUPFAM" id="SSF57997">
    <property type="entry name" value="Tropomyosin"/>
    <property type="match status" value="1"/>
</dbReference>
<accession>A2DNX1</accession>
<dbReference type="SMR" id="A2DNX1"/>
<dbReference type="VEuPathDB" id="TrichDB:TVAG_225920"/>
<dbReference type="InParanoid" id="A2DNX1"/>
<evidence type="ECO:0000256" key="1">
    <source>
        <dbReference type="SAM" id="Coils"/>
    </source>
</evidence>
<protein>
    <submittedName>
        <fullName evidence="3">Uncharacterized protein</fullName>
    </submittedName>
</protein>
<dbReference type="EMBL" id="DS113224">
    <property type="protein sequence ID" value="EAY17966.1"/>
    <property type="molecule type" value="Genomic_DNA"/>
</dbReference>
<evidence type="ECO:0000313" key="3">
    <source>
        <dbReference type="EMBL" id="EAY17966.1"/>
    </source>
</evidence>
<dbReference type="Gene3D" id="1.20.5.1700">
    <property type="match status" value="1"/>
</dbReference>
<feature type="compositionally biased region" description="Basic and acidic residues" evidence="2">
    <location>
        <begin position="455"/>
        <end position="465"/>
    </location>
</feature>
<organism evidence="3 4">
    <name type="scientific">Trichomonas vaginalis (strain ATCC PRA-98 / G3)</name>
    <dbReference type="NCBI Taxonomy" id="412133"/>
    <lineage>
        <taxon>Eukaryota</taxon>
        <taxon>Metamonada</taxon>
        <taxon>Parabasalia</taxon>
        <taxon>Trichomonadida</taxon>
        <taxon>Trichomonadidae</taxon>
        <taxon>Trichomonas</taxon>
    </lineage>
</organism>
<feature type="coiled-coil region" evidence="1">
    <location>
        <begin position="171"/>
        <end position="198"/>
    </location>
</feature>
<dbReference type="VEuPathDB" id="TrichDB:TVAGG3_0289520"/>
<keyword evidence="4" id="KW-1185">Reference proteome</keyword>
<feature type="compositionally biased region" description="Basic and acidic residues" evidence="2">
    <location>
        <begin position="479"/>
        <end position="488"/>
    </location>
</feature>
<feature type="region of interest" description="Disordered" evidence="2">
    <location>
        <begin position="399"/>
        <end position="488"/>
    </location>
</feature>
<feature type="compositionally biased region" description="Basic residues" evidence="2">
    <location>
        <begin position="466"/>
        <end position="478"/>
    </location>
</feature>
<evidence type="ECO:0000313" key="4">
    <source>
        <dbReference type="Proteomes" id="UP000001542"/>
    </source>
</evidence>
<dbReference type="RefSeq" id="XP_001578952.1">
    <property type="nucleotide sequence ID" value="XM_001578902.1"/>
</dbReference>
<feature type="compositionally biased region" description="Acidic residues" evidence="2">
    <location>
        <begin position="431"/>
        <end position="442"/>
    </location>
</feature>
<dbReference type="Proteomes" id="UP000001542">
    <property type="component" value="Unassembled WGS sequence"/>
</dbReference>
<name>A2DNX1_TRIV3</name>
<dbReference type="KEGG" id="tva:5463469"/>
<keyword evidence="1" id="KW-0175">Coiled coil</keyword>
<proteinExistence type="predicted"/>
<dbReference type="AlphaFoldDB" id="A2DNX1"/>
<feature type="coiled-coil region" evidence="1">
    <location>
        <begin position="111"/>
        <end position="145"/>
    </location>
</feature>
<reference evidence="3" key="2">
    <citation type="journal article" date="2007" name="Science">
        <title>Draft genome sequence of the sexually transmitted pathogen Trichomonas vaginalis.</title>
        <authorList>
            <person name="Carlton J.M."/>
            <person name="Hirt R.P."/>
            <person name="Silva J.C."/>
            <person name="Delcher A.L."/>
            <person name="Schatz M."/>
            <person name="Zhao Q."/>
            <person name="Wortman J.R."/>
            <person name="Bidwell S.L."/>
            <person name="Alsmark U.C.M."/>
            <person name="Besteiro S."/>
            <person name="Sicheritz-Ponten T."/>
            <person name="Noel C.J."/>
            <person name="Dacks J.B."/>
            <person name="Foster P.G."/>
            <person name="Simillion C."/>
            <person name="Van de Peer Y."/>
            <person name="Miranda-Saavedra D."/>
            <person name="Barton G.J."/>
            <person name="Westrop G.D."/>
            <person name="Mueller S."/>
            <person name="Dessi D."/>
            <person name="Fiori P.L."/>
            <person name="Ren Q."/>
            <person name="Paulsen I."/>
            <person name="Zhang H."/>
            <person name="Bastida-Corcuera F.D."/>
            <person name="Simoes-Barbosa A."/>
            <person name="Brown M.T."/>
            <person name="Hayes R.D."/>
            <person name="Mukherjee M."/>
            <person name="Okumura C.Y."/>
            <person name="Schneider R."/>
            <person name="Smith A.J."/>
            <person name="Vanacova S."/>
            <person name="Villalvazo M."/>
            <person name="Haas B.J."/>
            <person name="Pertea M."/>
            <person name="Feldblyum T.V."/>
            <person name="Utterback T.R."/>
            <person name="Shu C.L."/>
            <person name="Osoegawa K."/>
            <person name="de Jong P.J."/>
            <person name="Hrdy I."/>
            <person name="Horvathova L."/>
            <person name="Zubacova Z."/>
            <person name="Dolezal P."/>
            <person name="Malik S.B."/>
            <person name="Logsdon J.M. Jr."/>
            <person name="Henze K."/>
            <person name="Gupta A."/>
            <person name="Wang C.C."/>
            <person name="Dunne R.L."/>
            <person name="Upcroft J.A."/>
            <person name="Upcroft P."/>
            <person name="White O."/>
            <person name="Salzberg S.L."/>
            <person name="Tang P."/>
            <person name="Chiu C.-H."/>
            <person name="Lee Y.-S."/>
            <person name="Embley T.M."/>
            <person name="Coombs G.H."/>
            <person name="Mottram J.C."/>
            <person name="Tachezy J."/>
            <person name="Fraser-Liggett C.M."/>
            <person name="Johnson P.J."/>
        </authorList>
    </citation>
    <scope>NUCLEOTIDE SEQUENCE [LARGE SCALE GENOMIC DNA]</scope>
    <source>
        <strain evidence="3">G3</strain>
    </source>
</reference>
<gene>
    <name evidence="3" type="ORF">TVAG_225920</name>
</gene>
<evidence type="ECO:0000256" key="2">
    <source>
        <dbReference type="SAM" id="MobiDB-lite"/>
    </source>
</evidence>
<sequence>MFGQEGEELNNWRKQNGPIYAEELKKQIEEKNRKKLGSNLPQPTFMDAKPVNKLLPEPERRSLIDFHPRPPILPSSYDPPSQNNQFNYDRIVSYEIPSRIKPCEDNIAILSTKLETMMSSYQENISSLKDRVNQLENTVTSSNQMINSMNDYFKSINNDIQQKVNNSVSNVDSQNNKLNILESKVSKIEEALVVANQKTSLIESQVGESISKLNNSLQQFDAADQSAHSTLFQIIHNLQQKMATAIKDLQNAFQNLQPAVENNILTLEKETKEALAKVRSENNSQIDQIRNEINIQTKETANAFGTFQDDVVQTIQTLSQSINLRTNAILSAINQNSDGKSPQKTPIVIYEPNIRSPAITPQNEKDKEDIQSIIKETVDKLEVKLKDEISAYVISTTNRNNQESPFKSPPISSPRRIGKSLTPNNDQYVSEYEEEEEEEDNTDNPVNADQINGEFKPRPPNEQHYIRVRVKKQRKRKIIRDPNENPPS</sequence>
<reference evidence="3" key="1">
    <citation type="submission" date="2006-10" db="EMBL/GenBank/DDBJ databases">
        <authorList>
            <person name="Amadeo P."/>
            <person name="Zhao Q."/>
            <person name="Wortman J."/>
            <person name="Fraser-Liggett C."/>
            <person name="Carlton J."/>
        </authorList>
    </citation>
    <scope>NUCLEOTIDE SEQUENCE</scope>
    <source>
        <strain evidence="3">G3</strain>
    </source>
</reference>